<keyword evidence="7" id="KW-1185">Reference proteome</keyword>
<dbReference type="InterPro" id="IPR036390">
    <property type="entry name" value="WH_DNA-bd_sf"/>
</dbReference>
<dbReference type="Pfam" id="PF03466">
    <property type="entry name" value="LysR_substrate"/>
    <property type="match status" value="1"/>
</dbReference>
<dbReference type="Gene3D" id="3.40.190.290">
    <property type="match status" value="1"/>
</dbReference>
<name>A0A0P1F9Q0_THAGE</name>
<protein>
    <submittedName>
        <fullName evidence="6">Cyn operon transcriptional activator</fullName>
    </submittedName>
</protein>
<dbReference type="STRING" id="53501.SAMN04488043_102209"/>
<dbReference type="RefSeq" id="WP_074646747.1">
    <property type="nucleotide sequence ID" value="NZ_CP051181.1"/>
</dbReference>
<dbReference type="AlphaFoldDB" id="A0A0P1F9Q0"/>
<proteinExistence type="inferred from homology"/>
<dbReference type="PROSITE" id="PS50931">
    <property type="entry name" value="HTH_LYSR"/>
    <property type="match status" value="1"/>
</dbReference>
<dbReference type="GO" id="GO:0005829">
    <property type="term" value="C:cytosol"/>
    <property type="evidence" value="ECO:0007669"/>
    <property type="project" value="TreeGrafter"/>
</dbReference>
<feature type="domain" description="HTH lysR-type" evidence="5">
    <location>
        <begin position="1"/>
        <end position="58"/>
    </location>
</feature>
<dbReference type="OrthoDB" id="8479870at2"/>
<dbReference type="FunFam" id="1.10.10.10:FF:000001">
    <property type="entry name" value="LysR family transcriptional regulator"/>
    <property type="match status" value="1"/>
</dbReference>
<dbReference type="InterPro" id="IPR000847">
    <property type="entry name" value="LysR_HTH_N"/>
</dbReference>
<organism evidence="6 7">
    <name type="scientific">Thalassovita gelatinovora</name>
    <name type="common">Thalassobius gelatinovorus</name>
    <dbReference type="NCBI Taxonomy" id="53501"/>
    <lineage>
        <taxon>Bacteria</taxon>
        <taxon>Pseudomonadati</taxon>
        <taxon>Pseudomonadota</taxon>
        <taxon>Alphaproteobacteria</taxon>
        <taxon>Rhodobacterales</taxon>
        <taxon>Roseobacteraceae</taxon>
        <taxon>Thalassovita</taxon>
    </lineage>
</organism>
<dbReference type="InterPro" id="IPR050950">
    <property type="entry name" value="HTH-type_LysR_regulators"/>
</dbReference>
<evidence type="ECO:0000313" key="6">
    <source>
        <dbReference type="EMBL" id="CUH64737.1"/>
    </source>
</evidence>
<dbReference type="Pfam" id="PF00126">
    <property type="entry name" value="HTH_1"/>
    <property type="match status" value="1"/>
</dbReference>
<dbReference type="EMBL" id="CYSA01000015">
    <property type="protein sequence ID" value="CUH64737.1"/>
    <property type="molecule type" value="Genomic_DNA"/>
</dbReference>
<dbReference type="Gene3D" id="1.10.10.10">
    <property type="entry name" value="Winged helix-like DNA-binding domain superfamily/Winged helix DNA-binding domain"/>
    <property type="match status" value="1"/>
</dbReference>
<dbReference type="InterPro" id="IPR005119">
    <property type="entry name" value="LysR_subst-bd"/>
</dbReference>
<keyword evidence="4" id="KW-0804">Transcription</keyword>
<dbReference type="GO" id="GO:0003700">
    <property type="term" value="F:DNA-binding transcription factor activity"/>
    <property type="evidence" value="ECO:0007669"/>
    <property type="project" value="InterPro"/>
</dbReference>
<dbReference type="SUPFAM" id="SSF46785">
    <property type="entry name" value="Winged helix' DNA-binding domain"/>
    <property type="match status" value="1"/>
</dbReference>
<comment type="similarity">
    <text evidence="1">Belongs to the LysR transcriptional regulatory family.</text>
</comment>
<keyword evidence="2" id="KW-0805">Transcription regulation</keyword>
<evidence type="ECO:0000256" key="4">
    <source>
        <dbReference type="ARBA" id="ARBA00023163"/>
    </source>
</evidence>
<sequence length="309" mass="34177">MNIKSLRLFRSIVATGSLSQAANRLNLSPSAASRLITQLEAQISLTLFSRDKRNLELSDEGVQFYQQISNTLDGIDEIPEIARDIRTRTRTWVSVVTAAPLANGLLVPTIAKLRNQGVDLHCTVHVESRFEIESKVAVRGYNIGLISLPLENEIIPLDVMPLLRSRLCLLMPIDHPLANEAEINPRMLDGVPMVTLATGQRWRSRLDEVMGKAGLRPEIAFETGSTLVTVEMVRQGLGLTLIDPVMMSPAAMNGLAMRPIGTDEWLTYASVHAKGPRAELSEVILDGMCAHIEARRDAEHTVRDLIYLI</sequence>
<reference evidence="6 7" key="1">
    <citation type="submission" date="2015-09" db="EMBL/GenBank/DDBJ databases">
        <authorList>
            <consortium name="Swine Surveillance"/>
        </authorList>
    </citation>
    <scope>NUCLEOTIDE SEQUENCE [LARGE SCALE GENOMIC DNA]</scope>
    <source>
        <strain evidence="6 7">CECT 4357</strain>
    </source>
</reference>
<dbReference type="PANTHER" id="PTHR30419">
    <property type="entry name" value="HTH-TYPE TRANSCRIPTIONAL REGULATOR YBHD"/>
    <property type="match status" value="1"/>
</dbReference>
<dbReference type="GO" id="GO:0003677">
    <property type="term" value="F:DNA binding"/>
    <property type="evidence" value="ECO:0007669"/>
    <property type="project" value="UniProtKB-KW"/>
</dbReference>
<gene>
    <name evidence="6" type="primary">cynR_5</name>
    <name evidence="6" type="ORF">TG4357_01466</name>
</gene>
<dbReference type="Proteomes" id="UP000051587">
    <property type="component" value="Unassembled WGS sequence"/>
</dbReference>
<evidence type="ECO:0000259" key="5">
    <source>
        <dbReference type="PROSITE" id="PS50931"/>
    </source>
</evidence>
<evidence type="ECO:0000256" key="3">
    <source>
        <dbReference type="ARBA" id="ARBA00023125"/>
    </source>
</evidence>
<dbReference type="PANTHER" id="PTHR30419:SF28">
    <property type="entry name" value="HTH-TYPE TRANSCRIPTIONAL REGULATOR BSDA"/>
    <property type="match status" value="1"/>
</dbReference>
<dbReference type="InterPro" id="IPR036388">
    <property type="entry name" value="WH-like_DNA-bd_sf"/>
</dbReference>
<evidence type="ECO:0000313" key="7">
    <source>
        <dbReference type="Proteomes" id="UP000051587"/>
    </source>
</evidence>
<accession>A0A0P1F9Q0</accession>
<keyword evidence="3" id="KW-0238">DNA-binding</keyword>
<evidence type="ECO:0000256" key="1">
    <source>
        <dbReference type="ARBA" id="ARBA00009437"/>
    </source>
</evidence>
<evidence type="ECO:0000256" key="2">
    <source>
        <dbReference type="ARBA" id="ARBA00023015"/>
    </source>
</evidence>
<dbReference type="SUPFAM" id="SSF53850">
    <property type="entry name" value="Periplasmic binding protein-like II"/>
    <property type="match status" value="1"/>
</dbReference>